<evidence type="ECO:0000256" key="1">
    <source>
        <dbReference type="ARBA" id="ARBA00004245"/>
    </source>
</evidence>
<sequence length="623" mass="68927">MEAPGHESVIDQVKEVLSRPVDESQPYKHWYDASDLLQTELDKLRGPGALRDGTSDPEGVAWLMAQQGLCLLETDLRHQGEACILAALPRLELRAEGAGLPGFSPSQSTHHEQQPQSAPTEHLEVSGVGHKAIAVLQRCYNALGALWSERGELESALMWLNKAERLYHGQRKRVLQQKGENKDSLPSPPGSGAEGAGQADPAYAGDVLEAGYTLTVFSLAQVHAHAGSKEQSALYCAATLQRQLASGEVQLSEWVQNCLQLSAYYVNASAFAIGQYLLDAVQRIAQVEAEKKRQALDASDGQATGGEAWTRVLDEDVAANVHLAWGKLYLYRLVASLAYMQQSGSQKPSLPYPSPEHFPDLLRFPSLSHLLPSPEELPWGVSALATTFEAARDLFNAAIPRFNAALEYYKLDGWVTEYVTTQLEVSNLYRVLAAFEQDPKRCAAMHKLRASRLAHLVGALNPQHYLGLSRSIDLETANAWRDHVDALTDKLDSKAPNKSSKAIAEGARAATHSYTRFLNSFRKEDAGQMPDRIDADNEHFFLMAAFNLGRVLHRSALRVDQHTSESDLDIMVQAYKHLHWIADYVRRHKIEKMKQEASMAEQLASLIAEKIDLSKKVASMPKK</sequence>
<reference evidence="7" key="1">
    <citation type="submission" date="2017-08" db="EMBL/GenBank/DDBJ databases">
        <authorList>
            <person name="Polle J.E."/>
            <person name="Barry K."/>
            <person name="Cushman J."/>
            <person name="Schmutz J."/>
            <person name="Tran D."/>
            <person name="Hathwaick L.T."/>
            <person name="Yim W.C."/>
            <person name="Jenkins J."/>
            <person name="Mckie-Krisberg Z.M."/>
            <person name="Prochnik S."/>
            <person name="Lindquist E."/>
            <person name="Dockter R.B."/>
            <person name="Adam C."/>
            <person name="Molina H."/>
            <person name="Bunkerborg J."/>
            <person name="Jin E."/>
            <person name="Buchheim M."/>
            <person name="Magnuson J."/>
        </authorList>
    </citation>
    <scope>NUCLEOTIDE SEQUENCE</scope>
    <source>
        <strain evidence="7">CCAP 19/18</strain>
    </source>
</reference>
<evidence type="ECO:0000256" key="6">
    <source>
        <dbReference type="SAM" id="MobiDB-lite"/>
    </source>
</evidence>
<dbReference type="EMBL" id="MU069797">
    <property type="protein sequence ID" value="KAF5833677.1"/>
    <property type="molecule type" value="Genomic_DNA"/>
</dbReference>
<evidence type="ECO:0000313" key="7">
    <source>
        <dbReference type="EMBL" id="KAF5833677.1"/>
    </source>
</evidence>
<dbReference type="Pfam" id="PF12309">
    <property type="entry name" value="KBP_C"/>
    <property type="match status" value="1"/>
</dbReference>
<dbReference type="InterPro" id="IPR022083">
    <property type="entry name" value="KBP"/>
</dbReference>
<feature type="region of interest" description="Disordered" evidence="6">
    <location>
        <begin position="171"/>
        <end position="200"/>
    </location>
</feature>
<comment type="subcellular location">
    <subcellularLocation>
        <location evidence="1">Cytoplasm</location>
        <location evidence="1">Cytoskeleton</location>
    </subcellularLocation>
</comment>
<evidence type="ECO:0000256" key="3">
    <source>
        <dbReference type="ARBA" id="ARBA00016840"/>
    </source>
</evidence>
<evidence type="ECO:0000256" key="2">
    <source>
        <dbReference type="ARBA" id="ARBA00010305"/>
    </source>
</evidence>
<dbReference type="Proteomes" id="UP000815325">
    <property type="component" value="Unassembled WGS sequence"/>
</dbReference>
<accession>A0ABQ7GGE4</accession>
<comment type="caution">
    <text evidence="7">The sequence shown here is derived from an EMBL/GenBank/DDBJ whole genome shotgun (WGS) entry which is preliminary data.</text>
</comment>
<keyword evidence="8" id="KW-1185">Reference proteome</keyword>
<feature type="compositionally biased region" description="Polar residues" evidence="6">
    <location>
        <begin position="104"/>
        <end position="119"/>
    </location>
</feature>
<keyword evidence="5" id="KW-0206">Cytoskeleton</keyword>
<evidence type="ECO:0000256" key="5">
    <source>
        <dbReference type="ARBA" id="ARBA00023212"/>
    </source>
</evidence>
<keyword evidence="4" id="KW-0963">Cytoplasm</keyword>
<evidence type="ECO:0000256" key="4">
    <source>
        <dbReference type="ARBA" id="ARBA00022490"/>
    </source>
</evidence>
<comment type="similarity">
    <text evidence="2">Belongs to the KIF-binding protein family.</text>
</comment>
<organism evidence="7 8">
    <name type="scientific">Dunaliella salina</name>
    <name type="common">Green alga</name>
    <name type="synonym">Protococcus salinus</name>
    <dbReference type="NCBI Taxonomy" id="3046"/>
    <lineage>
        <taxon>Eukaryota</taxon>
        <taxon>Viridiplantae</taxon>
        <taxon>Chlorophyta</taxon>
        <taxon>core chlorophytes</taxon>
        <taxon>Chlorophyceae</taxon>
        <taxon>CS clade</taxon>
        <taxon>Chlamydomonadales</taxon>
        <taxon>Dunaliellaceae</taxon>
        <taxon>Dunaliella</taxon>
    </lineage>
</organism>
<feature type="region of interest" description="Disordered" evidence="6">
    <location>
        <begin position="98"/>
        <end position="124"/>
    </location>
</feature>
<name>A0ABQ7GGE4_DUNSA</name>
<proteinExistence type="inferred from homology"/>
<protein>
    <recommendedName>
        <fullName evidence="3">KIF-binding protein</fullName>
    </recommendedName>
</protein>
<evidence type="ECO:0000313" key="8">
    <source>
        <dbReference type="Proteomes" id="UP000815325"/>
    </source>
</evidence>
<dbReference type="PANTHER" id="PTHR46321">
    <property type="entry name" value="KIF1-BINDING PROTEIN"/>
    <property type="match status" value="1"/>
</dbReference>
<gene>
    <name evidence="7" type="ORF">DUNSADRAFT_9948</name>
</gene>
<dbReference type="PANTHER" id="PTHR46321:SF1">
    <property type="entry name" value="KIF-BINDING PROTEIN"/>
    <property type="match status" value="1"/>
</dbReference>